<dbReference type="Proteomes" id="UP000604825">
    <property type="component" value="Unassembled WGS sequence"/>
</dbReference>
<proteinExistence type="predicted"/>
<dbReference type="AlphaFoldDB" id="A0A811P3K1"/>
<evidence type="ECO:0000313" key="3">
    <source>
        <dbReference type="Proteomes" id="UP000604825"/>
    </source>
</evidence>
<evidence type="ECO:0000256" key="1">
    <source>
        <dbReference type="SAM" id="Phobius"/>
    </source>
</evidence>
<dbReference type="EMBL" id="CAJGYO010000005">
    <property type="protein sequence ID" value="CAD6232894.1"/>
    <property type="molecule type" value="Genomic_DNA"/>
</dbReference>
<dbReference type="OrthoDB" id="679127at2759"/>
<feature type="transmembrane region" description="Helical" evidence="1">
    <location>
        <begin position="82"/>
        <end position="102"/>
    </location>
</feature>
<name>A0A811P3K1_9POAL</name>
<comment type="caution">
    <text evidence="2">The sequence shown here is derived from an EMBL/GenBank/DDBJ whole genome shotgun (WGS) entry which is preliminary data.</text>
</comment>
<keyword evidence="3" id="KW-1185">Reference proteome</keyword>
<sequence length="156" mass="17573">MRRPPGGGHTAGTPPRGSRIVRFLRSRWARLPRVTSIWRRKKQPPGRVAAAVPRDRRDQWSRTLTRPGFWAMGWTPKTAATLRLFVVVAAALAVGVAIVAAFRITRDLSNRRGGCDSKPIARWAKFLELMEHPPLNCNYKCLLGAPKRGLEWILSK</sequence>
<gene>
    <name evidence="2" type="ORF">NCGR_LOCUS22443</name>
</gene>
<organism evidence="2 3">
    <name type="scientific">Miscanthus lutarioriparius</name>
    <dbReference type="NCBI Taxonomy" id="422564"/>
    <lineage>
        <taxon>Eukaryota</taxon>
        <taxon>Viridiplantae</taxon>
        <taxon>Streptophyta</taxon>
        <taxon>Embryophyta</taxon>
        <taxon>Tracheophyta</taxon>
        <taxon>Spermatophyta</taxon>
        <taxon>Magnoliopsida</taxon>
        <taxon>Liliopsida</taxon>
        <taxon>Poales</taxon>
        <taxon>Poaceae</taxon>
        <taxon>PACMAD clade</taxon>
        <taxon>Panicoideae</taxon>
        <taxon>Andropogonodae</taxon>
        <taxon>Andropogoneae</taxon>
        <taxon>Saccharinae</taxon>
        <taxon>Miscanthus</taxon>
    </lineage>
</organism>
<accession>A0A811P3K1</accession>
<keyword evidence="1" id="KW-1133">Transmembrane helix</keyword>
<keyword evidence="1" id="KW-0472">Membrane</keyword>
<reference evidence="2" key="1">
    <citation type="submission" date="2020-10" db="EMBL/GenBank/DDBJ databases">
        <authorList>
            <person name="Han B."/>
            <person name="Lu T."/>
            <person name="Zhao Q."/>
            <person name="Huang X."/>
            <person name="Zhao Y."/>
        </authorList>
    </citation>
    <scope>NUCLEOTIDE SEQUENCE</scope>
</reference>
<protein>
    <submittedName>
        <fullName evidence="2">Uncharacterized protein</fullName>
    </submittedName>
</protein>
<evidence type="ECO:0000313" key="2">
    <source>
        <dbReference type="EMBL" id="CAD6232894.1"/>
    </source>
</evidence>
<keyword evidence="1" id="KW-0812">Transmembrane</keyword>